<evidence type="ECO:0008006" key="4">
    <source>
        <dbReference type="Google" id="ProtNLM"/>
    </source>
</evidence>
<dbReference type="InterPro" id="IPR012440">
    <property type="entry name" value="DUF1641"/>
</dbReference>
<dbReference type="Pfam" id="PF07849">
    <property type="entry name" value="DUF1641"/>
    <property type="match status" value="1"/>
</dbReference>
<evidence type="ECO:0000256" key="1">
    <source>
        <dbReference type="SAM" id="Coils"/>
    </source>
</evidence>
<dbReference type="STRING" id="869279.SE15_10280"/>
<sequence>MEAEITALNQKLDALMEQVAYLSEQARLAERERQARDELIETAMPIAKEALRLGSEQLEEIQEYIQPEELLRLFKKLLRHARQIETLLDQLDALYDLIETLTPVSKDVLMRLTEALQTLEDKGYFAFARGGVRIVDNIVTSFSEEDVNRLGDNIVLILNTVKDMTQPEILTFVRNTLLLAEEEVGKPVDISLFSLLRQLQDPAVRRGLALTLRVLHVIGHQAESKSNPVSAQD</sequence>
<proteinExistence type="predicted"/>
<comment type="caution">
    <text evidence="2">The sequence shown here is derived from an EMBL/GenBank/DDBJ whole genome shotgun (WGS) entry which is preliminary data.</text>
</comment>
<organism evidence="2 3">
    <name type="scientific">Thermanaerothrix daxensis</name>
    <dbReference type="NCBI Taxonomy" id="869279"/>
    <lineage>
        <taxon>Bacteria</taxon>
        <taxon>Bacillati</taxon>
        <taxon>Chloroflexota</taxon>
        <taxon>Anaerolineae</taxon>
        <taxon>Anaerolineales</taxon>
        <taxon>Anaerolineaceae</taxon>
        <taxon>Thermanaerothrix</taxon>
    </lineage>
</organism>
<dbReference type="AlphaFoldDB" id="A0A0P6YJE3"/>
<dbReference type="OrthoDB" id="163749at2"/>
<dbReference type="Proteomes" id="UP000050544">
    <property type="component" value="Unassembled WGS sequence"/>
</dbReference>
<keyword evidence="3" id="KW-1185">Reference proteome</keyword>
<dbReference type="EMBL" id="LGKO01000005">
    <property type="protein sequence ID" value="KPL82517.1"/>
    <property type="molecule type" value="Genomic_DNA"/>
</dbReference>
<protein>
    <recommendedName>
        <fullName evidence="4">DUF1641 domain-containing protein</fullName>
    </recommendedName>
</protein>
<dbReference type="RefSeq" id="WP_054522016.1">
    <property type="nucleotide sequence ID" value="NZ_LGKO01000005.1"/>
</dbReference>
<evidence type="ECO:0000313" key="2">
    <source>
        <dbReference type="EMBL" id="KPL82517.1"/>
    </source>
</evidence>
<feature type="coiled-coil region" evidence="1">
    <location>
        <begin position="5"/>
        <end position="32"/>
    </location>
</feature>
<accession>A0A0P6YJE3</accession>
<evidence type="ECO:0000313" key="3">
    <source>
        <dbReference type="Proteomes" id="UP000050544"/>
    </source>
</evidence>
<gene>
    <name evidence="2" type="ORF">SE15_10280</name>
</gene>
<name>A0A0P6YJE3_9CHLR</name>
<reference evidence="2 3" key="1">
    <citation type="submission" date="2015-07" db="EMBL/GenBank/DDBJ databases">
        <title>Whole genome sequence of Thermanaerothrix daxensis DSM 23592.</title>
        <authorList>
            <person name="Hemp J."/>
            <person name="Ward L.M."/>
            <person name="Pace L.A."/>
            <person name="Fischer W.W."/>
        </authorList>
    </citation>
    <scope>NUCLEOTIDE SEQUENCE [LARGE SCALE GENOMIC DNA]</scope>
    <source>
        <strain evidence="2 3">GNS-1</strain>
    </source>
</reference>
<keyword evidence="1" id="KW-0175">Coiled coil</keyword>